<proteinExistence type="inferred from homology"/>
<accession>A0A1W1WX77</accession>
<feature type="domain" description="YetF C-terminal" evidence="8">
    <location>
        <begin position="86"/>
        <end position="211"/>
    </location>
</feature>
<organism evidence="9 10">
    <name type="scientific">Clostridium acidisoli DSM 12555</name>
    <dbReference type="NCBI Taxonomy" id="1121291"/>
    <lineage>
        <taxon>Bacteria</taxon>
        <taxon>Bacillati</taxon>
        <taxon>Bacillota</taxon>
        <taxon>Clostridia</taxon>
        <taxon>Eubacteriales</taxon>
        <taxon>Clostridiaceae</taxon>
        <taxon>Clostridium</taxon>
    </lineage>
</organism>
<dbReference type="RefSeq" id="WP_084113256.1">
    <property type="nucleotide sequence ID" value="NZ_FWXH01000002.1"/>
</dbReference>
<protein>
    <submittedName>
        <fullName evidence="9">Uncharacterized membrane protein YcaP, DUF421 family</fullName>
    </submittedName>
</protein>
<keyword evidence="10" id="KW-1185">Reference proteome</keyword>
<evidence type="ECO:0000256" key="1">
    <source>
        <dbReference type="ARBA" id="ARBA00004651"/>
    </source>
</evidence>
<dbReference type="GO" id="GO:0005886">
    <property type="term" value="C:plasma membrane"/>
    <property type="evidence" value="ECO:0007669"/>
    <property type="project" value="UniProtKB-SubCell"/>
</dbReference>
<reference evidence="9 10" key="1">
    <citation type="submission" date="2017-04" db="EMBL/GenBank/DDBJ databases">
        <authorList>
            <person name="Afonso C.L."/>
            <person name="Miller P.J."/>
            <person name="Scott M.A."/>
            <person name="Spackman E."/>
            <person name="Goraichik I."/>
            <person name="Dimitrov K.M."/>
            <person name="Suarez D.L."/>
            <person name="Swayne D.E."/>
        </authorList>
    </citation>
    <scope>NUCLEOTIDE SEQUENCE [LARGE SCALE GENOMIC DNA]</scope>
    <source>
        <strain evidence="9 10">DSM 12555</strain>
    </source>
</reference>
<evidence type="ECO:0000256" key="5">
    <source>
        <dbReference type="ARBA" id="ARBA00022989"/>
    </source>
</evidence>
<dbReference type="AlphaFoldDB" id="A0A1W1WX77"/>
<feature type="transmembrane region" description="Helical" evidence="7">
    <location>
        <begin position="33"/>
        <end position="52"/>
    </location>
</feature>
<dbReference type="InterPro" id="IPR023090">
    <property type="entry name" value="UPF0702_alpha/beta_dom_sf"/>
</dbReference>
<evidence type="ECO:0000256" key="3">
    <source>
        <dbReference type="ARBA" id="ARBA00022475"/>
    </source>
</evidence>
<keyword evidence="4 7" id="KW-0812">Transmembrane</keyword>
<gene>
    <name evidence="9" type="ORF">SAMN02745134_00024</name>
</gene>
<evidence type="ECO:0000256" key="4">
    <source>
        <dbReference type="ARBA" id="ARBA00022692"/>
    </source>
</evidence>
<comment type="similarity">
    <text evidence="2">Belongs to the UPF0702 family.</text>
</comment>
<dbReference type="OrthoDB" id="9778331at2"/>
<dbReference type="STRING" id="1121291.SAMN02745134_00024"/>
<keyword evidence="5 7" id="KW-1133">Transmembrane helix</keyword>
<dbReference type="Proteomes" id="UP000192468">
    <property type="component" value="Unassembled WGS sequence"/>
</dbReference>
<feature type="transmembrane region" description="Helical" evidence="7">
    <location>
        <begin position="58"/>
        <end position="79"/>
    </location>
</feature>
<dbReference type="PANTHER" id="PTHR34582">
    <property type="entry name" value="UPF0702 TRANSMEMBRANE PROTEIN YCAP"/>
    <property type="match status" value="1"/>
</dbReference>
<evidence type="ECO:0000256" key="7">
    <source>
        <dbReference type="SAM" id="Phobius"/>
    </source>
</evidence>
<evidence type="ECO:0000259" key="8">
    <source>
        <dbReference type="Pfam" id="PF04239"/>
    </source>
</evidence>
<sequence length="224" mass="25315">MIALLVYIIRCFVMIITTWLICNFIGKKSLAQFTPYDVAILFIISNVISQPLVNKDLFKTALGVIILAVGILIISRLSLFRKFYGVDGMPSVIIANGKLIKNELKRNHLNIYTLLSMLRFQGYNKIADVNYAILEPGGQISVIPKSSSRPPTTEDMNLNVPDEGLTFAVIIDGKINKNILTYAKINEDWLLRELHKTSKAKPKDVFYAEVDSNKKLYVNLYKDV</sequence>
<keyword evidence="6 7" id="KW-0472">Membrane</keyword>
<dbReference type="InterPro" id="IPR007353">
    <property type="entry name" value="DUF421"/>
</dbReference>
<name>A0A1W1WX77_9CLOT</name>
<dbReference type="Gene3D" id="3.30.240.20">
    <property type="entry name" value="bsu07140 like domains"/>
    <property type="match status" value="2"/>
</dbReference>
<keyword evidence="3" id="KW-1003">Cell membrane</keyword>
<evidence type="ECO:0000313" key="9">
    <source>
        <dbReference type="EMBL" id="SMC16207.1"/>
    </source>
</evidence>
<dbReference type="Pfam" id="PF04239">
    <property type="entry name" value="DUF421"/>
    <property type="match status" value="1"/>
</dbReference>
<evidence type="ECO:0000313" key="10">
    <source>
        <dbReference type="Proteomes" id="UP000192468"/>
    </source>
</evidence>
<evidence type="ECO:0000256" key="6">
    <source>
        <dbReference type="ARBA" id="ARBA00023136"/>
    </source>
</evidence>
<dbReference type="EMBL" id="FWXH01000002">
    <property type="protein sequence ID" value="SMC16207.1"/>
    <property type="molecule type" value="Genomic_DNA"/>
</dbReference>
<dbReference type="PANTHER" id="PTHR34582:SF6">
    <property type="entry name" value="UPF0702 TRANSMEMBRANE PROTEIN YCAP"/>
    <property type="match status" value="1"/>
</dbReference>
<comment type="subcellular location">
    <subcellularLocation>
        <location evidence="1">Cell membrane</location>
        <topology evidence="1">Multi-pass membrane protein</topology>
    </subcellularLocation>
</comment>
<evidence type="ECO:0000256" key="2">
    <source>
        <dbReference type="ARBA" id="ARBA00006448"/>
    </source>
</evidence>
<feature type="transmembrane region" description="Helical" evidence="7">
    <location>
        <begin position="6"/>
        <end position="26"/>
    </location>
</feature>